<accession>A0A0E3R8K9</accession>
<reference evidence="2 3" key="1">
    <citation type="submission" date="2014-07" db="EMBL/GenBank/DDBJ databases">
        <title>Methanogenic archaea and the global carbon cycle.</title>
        <authorList>
            <person name="Henriksen J.R."/>
            <person name="Luke J."/>
            <person name="Reinhart S."/>
            <person name="Benedict M.N."/>
            <person name="Youngblut N.D."/>
            <person name="Metcalf M.E."/>
            <person name="Whitaker R.J."/>
            <person name="Metcalf W.W."/>
        </authorList>
    </citation>
    <scope>NUCLEOTIDE SEQUENCE [LARGE SCALE GENOMIC DNA]</scope>
    <source>
        <strain evidence="2 3">SarPi</strain>
    </source>
</reference>
<feature type="compositionally biased region" description="Polar residues" evidence="1">
    <location>
        <begin position="43"/>
        <end position="53"/>
    </location>
</feature>
<evidence type="ECO:0000313" key="3">
    <source>
        <dbReference type="Proteomes" id="UP000033116"/>
    </source>
</evidence>
<evidence type="ECO:0000256" key="1">
    <source>
        <dbReference type="SAM" id="MobiDB-lite"/>
    </source>
</evidence>
<dbReference type="EMBL" id="CP009511">
    <property type="protein sequence ID" value="AKB61495.1"/>
    <property type="molecule type" value="Genomic_DNA"/>
</dbReference>
<dbReference type="PATRIC" id="fig|1434115.4.peg.1922"/>
<organism evidence="2 3">
    <name type="scientific">Methanosarcina mazei SarPi</name>
    <dbReference type="NCBI Taxonomy" id="1434115"/>
    <lineage>
        <taxon>Archaea</taxon>
        <taxon>Methanobacteriati</taxon>
        <taxon>Methanobacteriota</taxon>
        <taxon>Stenosarchaea group</taxon>
        <taxon>Methanomicrobia</taxon>
        <taxon>Methanosarcinales</taxon>
        <taxon>Methanosarcinaceae</taxon>
        <taxon>Methanosarcina</taxon>
    </lineage>
</organism>
<feature type="region of interest" description="Disordered" evidence="1">
    <location>
        <begin position="33"/>
        <end position="88"/>
    </location>
</feature>
<dbReference type="GeneID" id="24864705"/>
<dbReference type="AlphaFoldDB" id="A0A0E3R8K9"/>
<protein>
    <submittedName>
        <fullName evidence="2">Uncharacterized protein</fullName>
    </submittedName>
</protein>
<sequence>MLLFLNAYDGLTASSPPEQSADKTPFLKVFQSERSKRELAPEKNTSPPETGNPSKHPGAACSKQEKRAVKKKTYTPEDEAPCILQVPH</sequence>
<proteinExistence type="predicted"/>
<dbReference type="RefSeq" id="WP_048040420.1">
    <property type="nucleotide sequence ID" value="NZ_CP009511.1"/>
</dbReference>
<evidence type="ECO:0000313" key="2">
    <source>
        <dbReference type="EMBL" id="AKB61495.1"/>
    </source>
</evidence>
<dbReference type="HOGENOM" id="CLU_2461800_0_0_2"/>
<gene>
    <name evidence="2" type="ORF">MSMAP_1510</name>
</gene>
<name>A0A0E3R8K9_METMZ</name>
<dbReference type="Proteomes" id="UP000033116">
    <property type="component" value="Chromosome"/>
</dbReference>